<dbReference type="Proteomes" id="UP001432039">
    <property type="component" value="Chromosome"/>
</dbReference>
<evidence type="ECO:0000259" key="7">
    <source>
        <dbReference type="PROSITE" id="PS50975"/>
    </source>
</evidence>
<dbReference type="InterPro" id="IPR011761">
    <property type="entry name" value="ATP-grasp"/>
</dbReference>
<dbReference type="InterPro" id="IPR001926">
    <property type="entry name" value="TrpB-like_PALP"/>
</dbReference>
<evidence type="ECO:0000256" key="4">
    <source>
        <dbReference type="ARBA" id="ARBA00022840"/>
    </source>
</evidence>
<protein>
    <submittedName>
        <fullName evidence="8">ATP-grasp domain-containing protein</fullName>
    </submittedName>
</protein>
<dbReference type="Pfam" id="PF13535">
    <property type="entry name" value="ATP-grasp_4"/>
    <property type="match status" value="1"/>
</dbReference>
<dbReference type="SMART" id="SM01209">
    <property type="entry name" value="GARS_A"/>
    <property type="match status" value="1"/>
</dbReference>
<evidence type="ECO:0000256" key="6">
    <source>
        <dbReference type="PROSITE-ProRule" id="PRU00409"/>
    </source>
</evidence>
<gene>
    <name evidence="8" type="ORF">OG517_06770</name>
</gene>
<dbReference type="InterPro" id="IPR052032">
    <property type="entry name" value="ATP-dep_AA_Ligase"/>
</dbReference>
<organism evidence="8 9">
    <name type="scientific">Streptomyces virginiae</name>
    <name type="common">Streptomyces cinnamonensis</name>
    <dbReference type="NCBI Taxonomy" id="1961"/>
    <lineage>
        <taxon>Bacteria</taxon>
        <taxon>Bacillati</taxon>
        <taxon>Actinomycetota</taxon>
        <taxon>Actinomycetes</taxon>
        <taxon>Kitasatosporales</taxon>
        <taxon>Streptomycetaceae</taxon>
        <taxon>Streptomyces</taxon>
    </lineage>
</organism>
<dbReference type="InterPro" id="IPR036052">
    <property type="entry name" value="TrpB-like_PALP_sf"/>
</dbReference>
<sequence length="755" mass="79907">MLFDTVTDAIGGTPLVRLRLGEARGVEVYAKLELQNLFAMKDRVARNILLEARRLGTLKPGAPVIESSSGTMALGVALVGRSLGHEVHIVTDPRIDPVTLAKLRALGCRVHVVEAMTSHGWQSARLERLAELRGELPGAFWPQQYSNPDNPGAYRTLAGELLADLGRFDTLVGAVGSGGSLCGTARALREHLPALHVVGVDCVGSALFGQPDVPQRLQSGLGNSLLPKNLDRTLVDEVHWLNDHEAFAATWDLAREQQIFGGNTSGSVYRVLTGLADRAEPGTRIVGILPDRGDRYADTVYNDEHWDANRLREVPTATAPATLGPDGTARTWSTLAYSPPAGIGRHLLFVESNTTGTGMLALDRARELGTVPVLLTGDPDRYRGLAETGAEVLRCDTNSDAALRAAVQERFRREEIAGVTTTSDFYVPAAARIAQWLGLPGNAPEAVAVCRDKSALRERLRTAGVRQPRYALVREPAGAAAAVARTGLPCVVKPADDSGSTNVLLCADEAEVRAQIERILAIDTNVRGMPTARTVLVEEYLDAPEYSVEMFGGDGQAVCVGITAKSVTAGPHFVEHRHLFPAPLPAGTAQLVIDTVTAALDAAGIRLGATHTEVKLTADGPALIEINPRPAGGMIPELIRLATGVDLLDAQLRAALGLPPHLKAEEAGHAGIQFLLADTDGTLTAAHGAEAAAAVEGVESVLVTAAPGTPVRRPRSASDRLGHVIARHGEPEGVHAALDAARALIRLDIEAAPRS</sequence>
<comment type="cofactor">
    <cofactor evidence="1">
        <name>pyridoxal 5'-phosphate</name>
        <dbReference type="ChEBI" id="CHEBI:597326"/>
    </cofactor>
</comment>
<evidence type="ECO:0000313" key="8">
    <source>
        <dbReference type="EMBL" id="WUQ11155.1"/>
    </source>
</evidence>
<dbReference type="Gene3D" id="3.40.50.1100">
    <property type="match status" value="2"/>
</dbReference>
<dbReference type="PANTHER" id="PTHR43585:SF2">
    <property type="entry name" value="ATP-GRASP ENZYME FSQD"/>
    <property type="match status" value="1"/>
</dbReference>
<dbReference type="Pfam" id="PF18603">
    <property type="entry name" value="LAL_C2"/>
    <property type="match status" value="1"/>
</dbReference>
<dbReference type="PROSITE" id="PS50975">
    <property type="entry name" value="ATP_GRASP"/>
    <property type="match status" value="1"/>
</dbReference>
<dbReference type="EMBL" id="CP108090">
    <property type="protein sequence ID" value="WUQ11155.1"/>
    <property type="molecule type" value="Genomic_DNA"/>
</dbReference>
<keyword evidence="4 6" id="KW-0067">ATP-binding</keyword>
<feature type="domain" description="ATP-grasp" evidence="7">
    <location>
        <begin position="457"/>
        <end position="656"/>
    </location>
</feature>
<keyword evidence="5" id="KW-0663">Pyridoxal phosphate</keyword>
<keyword evidence="2" id="KW-0436">Ligase</keyword>
<dbReference type="RefSeq" id="WP_328960663.1">
    <property type="nucleotide sequence ID" value="NZ_CP108090.1"/>
</dbReference>
<dbReference type="CDD" id="cd01561">
    <property type="entry name" value="CBS_like"/>
    <property type="match status" value="1"/>
</dbReference>
<accession>A0ABZ1T5M2</accession>
<evidence type="ECO:0000256" key="3">
    <source>
        <dbReference type="ARBA" id="ARBA00022741"/>
    </source>
</evidence>
<reference evidence="8" key="1">
    <citation type="submission" date="2022-10" db="EMBL/GenBank/DDBJ databases">
        <title>The complete genomes of actinobacterial strains from the NBC collection.</title>
        <authorList>
            <person name="Joergensen T.S."/>
            <person name="Alvarez Arevalo M."/>
            <person name="Sterndorff E.B."/>
            <person name="Faurdal D."/>
            <person name="Vuksanovic O."/>
            <person name="Mourched A.-S."/>
            <person name="Charusanti P."/>
            <person name="Shaw S."/>
            <person name="Blin K."/>
            <person name="Weber T."/>
        </authorList>
    </citation>
    <scope>NUCLEOTIDE SEQUENCE</scope>
    <source>
        <strain evidence="8">NBC_00248</strain>
    </source>
</reference>
<dbReference type="SUPFAM" id="SSF56059">
    <property type="entry name" value="Glutathione synthetase ATP-binding domain-like"/>
    <property type="match status" value="1"/>
</dbReference>
<dbReference type="InterPro" id="IPR041472">
    <property type="entry name" value="BL00235/CARNS1_N"/>
</dbReference>
<name>A0ABZ1T5M2_STRVG</name>
<dbReference type="Pfam" id="PF00291">
    <property type="entry name" value="PALP"/>
    <property type="match status" value="1"/>
</dbReference>
<evidence type="ECO:0000313" key="9">
    <source>
        <dbReference type="Proteomes" id="UP001432039"/>
    </source>
</evidence>
<evidence type="ECO:0000256" key="1">
    <source>
        <dbReference type="ARBA" id="ARBA00001933"/>
    </source>
</evidence>
<evidence type="ECO:0000256" key="5">
    <source>
        <dbReference type="ARBA" id="ARBA00022898"/>
    </source>
</evidence>
<keyword evidence="3 6" id="KW-0547">Nucleotide-binding</keyword>
<dbReference type="Gene3D" id="3.30.470.20">
    <property type="entry name" value="ATP-grasp fold, B domain"/>
    <property type="match status" value="1"/>
</dbReference>
<dbReference type="Pfam" id="PF18130">
    <property type="entry name" value="ATPgrasp_N"/>
    <property type="match status" value="1"/>
</dbReference>
<dbReference type="SUPFAM" id="SSF53686">
    <property type="entry name" value="Tryptophan synthase beta subunit-like PLP-dependent enzymes"/>
    <property type="match status" value="1"/>
</dbReference>
<dbReference type="PANTHER" id="PTHR43585">
    <property type="entry name" value="FUMIPYRROLE BIOSYNTHESIS PROTEIN C"/>
    <property type="match status" value="1"/>
</dbReference>
<evidence type="ECO:0000256" key="2">
    <source>
        <dbReference type="ARBA" id="ARBA00022598"/>
    </source>
</evidence>
<keyword evidence="9" id="KW-1185">Reference proteome</keyword>
<dbReference type="InterPro" id="IPR040570">
    <property type="entry name" value="LAL_C2"/>
</dbReference>
<proteinExistence type="predicted"/>
<dbReference type="Gene3D" id="3.40.50.20">
    <property type="match status" value="1"/>
</dbReference>